<keyword evidence="2" id="KW-0489">Methyltransferase</keyword>
<sequence>MKYQSVLMNPPYSADWSADKEFLQDDRFKKYGKLAPKSKADFAFLLHGFYQLDDNGTMAVVLPHGVLFRGSAEAAIRKTLLENGNIDGVIGLPGNLFVGTTIPTVIIVLKKNRQNNDVFFIDASKDFIKGKKQNTLSEEHLKKILSTYKDRQDVDKYAHIAPLDEIKENDYNLNIPRYVDTFEEEEPIDIVAVNKEIMQIDKEIEASEAELIGMLEELAVTDDTKDIIESTIAMFRKEW</sequence>
<evidence type="ECO:0000313" key="9">
    <source>
        <dbReference type="EMBL" id="KAA9534103.1"/>
    </source>
</evidence>
<dbReference type="InterPro" id="IPR051537">
    <property type="entry name" value="DNA_Adenine_Mtase"/>
</dbReference>
<gene>
    <name evidence="9" type="ORF">DCK33_08150</name>
</gene>
<dbReference type="GO" id="GO:0009007">
    <property type="term" value="F:site-specific DNA-methyltransferase (adenine-specific) activity"/>
    <property type="evidence" value="ECO:0007669"/>
    <property type="project" value="UniProtKB-EC"/>
</dbReference>
<evidence type="ECO:0000256" key="5">
    <source>
        <dbReference type="ARBA" id="ARBA00022747"/>
    </source>
</evidence>
<dbReference type="EMBL" id="QDCA01000003">
    <property type="protein sequence ID" value="KAA9534103.1"/>
    <property type="molecule type" value="Genomic_DNA"/>
</dbReference>
<keyword evidence="4" id="KW-0949">S-adenosyl-L-methionine</keyword>
<dbReference type="SUPFAM" id="SSF53335">
    <property type="entry name" value="S-adenosyl-L-methionine-dependent methyltransferases"/>
    <property type="match status" value="1"/>
</dbReference>
<proteinExistence type="predicted"/>
<dbReference type="GO" id="GO:0009307">
    <property type="term" value="P:DNA restriction-modification system"/>
    <property type="evidence" value="ECO:0007669"/>
    <property type="project" value="UniProtKB-KW"/>
</dbReference>
<dbReference type="GO" id="GO:0003677">
    <property type="term" value="F:DNA binding"/>
    <property type="evidence" value="ECO:0007669"/>
    <property type="project" value="InterPro"/>
</dbReference>
<accession>A0A6C8N1W5</accession>
<keyword evidence="3" id="KW-0808">Transferase</keyword>
<evidence type="ECO:0000256" key="2">
    <source>
        <dbReference type="ARBA" id="ARBA00022603"/>
    </source>
</evidence>
<feature type="coiled-coil region" evidence="7">
    <location>
        <begin position="190"/>
        <end position="217"/>
    </location>
</feature>
<dbReference type="GO" id="GO:0032259">
    <property type="term" value="P:methylation"/>
    <property type="evidence" value="ECO:0007669"/>
    <property type="project" value="UniProtKB-KW"/>
</dbReference>
<comment type="caution">
    <text evidence="9">The sequence shown here is derived from an EMBL/GenBank/DDBJ whole genome shotgun (WGS) entry which is preliminary data.</text>
</comment>
<protein>
    <recommendedName>
        <fullName evidence="1">site-specific DNA-methyltransferase (adenine-specific)</fullName>
        <ecNumber evidence="1">2.1.1.72</ecNumber>
    </recommendedName>
</protein>
<dbReference type="PRINTS" id="PR00507">
    <property type="entry name" value="N12N6MTFRASE"/>
</dbReference>
<keyword evidence="5" id="KW-0680">Restriction system</keyword>
<dbReference type="PANTHER" id="PTHR42933:SF1">
    <property type="entry name" value="SITE-SPECIFIC DNA-METHYLTRANSFERASE (ADENINE-SPECIFIC)"/>
    <property type="match status" value="1"/>
</dbReference>
<dbReference type="Gene3D" id="3.40.50.150">
    <property type="entry name" value="Vaccinia Virus protein VP39"/>
    <property type="match status" value="1"/>
</dbReference>
<evidence type="ECO:0000256" key="7">
    <source>
        <dbReference type="SAM" id="Coils"/>
    </source>
</evidence>
<dbReference type="InterPro" id="IPR029063">
    <property type="entry name" value="SAM-dependent_MTases_sf"/>
</dbReference>
<evidence type="ECO:0000256" key="1">
    <source>
        <dbReference type="ARBA" id="ARBA00011900"/>
    </source>
</evidence>
<dbReference type="GO" id="GO:0008170">
    <property type="term" value="F:N-methyltransferase activity"/>
    <property type="evidence" value="ECO:0007669"/>
    <property type="project" value="InterPro"/>
</dbReference>
<dbReference type="AlphaFoldDB" id="A0A6C8N1W5"/>
<organism evidence="9">
    <name type="scientific">Listeria monocytogenes</name>
    <dbReference type="NCBI Taxonomy" id="1639"/>
    <lineage>
        <taxon>Bacteria</taxon>
        <taxon>Bacillati</taxon>
        <taxon>Bacillota</taxon>
        <taxon>Bacilli</taxon>
        <taxon>Bacillales</taxon>
        <taxon>Listeriaceae</taxon>
        <taxon>Listeria</taxon>
    </lineage>
</organism>
<comment type="catalytic activity">
    <reaction evidence="6">
        <text>a 2'-deoxyadenosine in DNA + S-adenosyl-L-methionine = an N(6)-methyl-2'-deoxyadenosine in DNA + S-adenosyl-L-homocysteine + H(+)</text>
        <dbReference type="Rhea" id="RHEA:15197"/>
        <dbReference type="Rhea" id="RHEA-COMP:12418"/>
        <dbReference type="Rhea" id="RHEA-COMP:12419"/>
        <dbReference type="ChEBI" id="CHEBI:15378"/>
        <dbReference type="ChEBI" id="CHEBI:57856"/>
        <dbReference type="ChEBI" id="CHEBI:59789"/>
        <dbReference type="ChEBI" id="CHEBI:90615"/>
        <dbReference type="ChEBI" id="CHEBI:90616"/>
        <dbReference type="EC" id="2.1.1.72"/>
    </reaction>
</comment>
<reference evidence="9" key="1">
    <citation type="submission" date="2018-04" db="EMBL/GenBank/DDBJ databases">
        <title>Genome Analysis of a Prevalent Clone of Listeria monocytogenes Sequence Type 87 in China.</title>
        <authorList>
            <person name="Wang Y."/>
        </authorList>
    </citation>
    <scope>NUCLEOTIDE SEQUENCE</scope>
    <source>
        <strain evidence="9">ICDC_LM0449</strain>
    </source>
</reference>
<evidence type="ECO:0000256" key="3">
    <source>
        <dbReference type="ARBA" id="ARBA00022679"/>
    </source>
</evidence>
<name>A0A6C8N1W5_LISMN</name>
<evidence type="ECO:0000256" key="6">
    <source>
        <dbReference type="ARBA" id="ARBA00047942"/>
    </source>
</evidence>
<evidence type="ECO:0000256" key="4">
    <source>
        <dbReference type="ARBA" id="ARBA00022691"/>
    </source>
</evidence>
<dbReference type="InterPro" id="IPR003356">
    <property type="entry name" value="DNA_methylase_A-5"/>
</dbReference>
<keyword evidence="7" id="KW-0175">Coiled coil</keyword>
<feature type="domain" description="DNA methylase adenine-specific" evidence="8">
    <location>
        <begin position="2"/>
        <end position="186"/>
    </location>
</feature>
<dbReference type="Pfam" id="PF02384">
    <property type="entry name" value="N6_Mtase"/>
    <property type="match status" value="1"/>
</dbReference>
<dbReference type="EC" id="2.1.1.72" evidence="1"/>
<dbReference type="PANTHER" id="PTHR42933">
    <property type="entry name" value="SLR6095 PROTEIN"/>
    <property type="match status" value="1"/>
</dbReference>
<evidence type="ECO:0000259" key="8">
    <source>
        <dbReference type="Pfam" id="PF02384"/>
    </source>
</evidence>